<dbReference type="RefSeq" id="WP_308473336.1">
    <property type="nucleotide sequence ID" value="NZ_OY726394.1"/>
</dbReference>
<gene>
    <name evidence="6" type="ORF">MU0083_002574</name>
</gene>
<evidence type="ECO:0000256" key="2">
    <source>
        <dbReference type="ARBA" id="ARBA00022448"/>
    </source>
</evidence>
<dbReference type="GO" id="GO:0005524">
    <property type="term" value="F:ATP binding"/>
    <property type="evidence" value="ECO:0007669"/>
    <property type="project" value="UniProtKB-KW"/>
</dbReference>
<keyword evidence="3" id="KW-0547">Nucleotide-binding</keyword>
<evidence type="ECO:0000313" key="6">
    <source>
        <dbReference type="EMBL" id="CAJ1501007.1"/>
    </source>
</evidence>
<evidence type="ECO:0000256" key="1">
    <source>
        <dbReference type="ARBA" id="ARBA00005417"/>
    </source>
</evidence>
<accession>A0ABM9LLC7</accession>
<evidence type="ECO:0000256" key="3">
    <source>
        <dbReference type="ARBA" id="ARBA00022741"/>
    </source>
</evidence>
<dbReference type="InterPro" id="IPR003439">
    <property type="entry name" value="ABC_transporter-like_ATP-bd"/>
</dbReference>
<comment type="similarity">
    <text evidence="1">Belongs to the ABC transporter superfamily.</text>
</comment>
<dbReference type="Gene3D" id="3.40.50.300">
    <property type="entry name" value="P-loop containing nucleotide triphosphate hydrolases"/>
    <property type="match status" value="1"/>
</dbReference>
<dbReference type="InterPro" id="IPR003593">
    <property type="entry name" value="AAA+_ATPase"/>
</dbReference>
<dbReference type="SMART" id="SM00382">
    <property type="entry name" value="AAA"/>
    <property type="match status" value="1"/>
</dbReference>
<dbReference type="Proteomes" id="UP001190336">
    <property type="component" value="Chromosome"/>
</dbReference>
<name>A0ABM9LLC7_9MYCO</name>
<dbReference type="SUPFAM" id="SSF52540">
    <property type="entry name" value="P-loop containing nucleoside triphosphate hydrolases"/>
    <property type="match status" value="1"/>
</dbReference>
<dbReference type="InterPro" id="IPR050153">
    <property type="entry name" value="Metal_Ion_Import_ABC"/>
</dbReference>
<protein>
    <submittedName>
        <fullName evidence="6">ABC transporter ATP-binding protein</fullName>
    </submittedName>
</protein>
<dbReference type="PANTHER" id="PTHR42734:SF5">
    <property type="entry name" value="IRON TRANSPORT SYSTEM ATP-BINDING PROTEIN HI_0361-RELATED"/>
    <property type="match status" value="1"/>
</dbReference>
<organism evidence="6 7">
    <name type="scientific">[Mycobacterium] kokjensenii</name>
    <dbReference type="NCBI Taxonomy" id="3064287"/>
    <lineage>
        <taxon>Bacteria</taxon>
        <taxon>Bacillati</taxon>
        <taxon>Actinomycetota</taxon>
        <taxon>Actinomycetes</taxon>
        <taxon>Mycobacteriales</taxon>
        <taxon>Mycobacteriaceae</taxon>
        <taxon>Mycolicibacter</taxon>
    </lineage>
</organism>
<proteinExistence type="inferred from homology"/>
<dbReference type="Pfam" id="PF00005">
    <property type="entry name" value="ABC_tran"/>
    <property type="match status" value="1"/>
</dbReference>
<evidence type="ECO:0000313" key="7">
    <source>
        <dbReference type="Proteomes" id="UP001190336"/>
    </source>
</evidence>
<reference evidence="6 7" key="1">
    <citation type="submission" date="2023-08" db="EMBL/GenBank/DDBJ databases">
        <authorList>
            <person name="Folkvardsen B D."/>
            <person name="Norman A."/>
        </authorList>
    </citation>
    <scope>NUCLEOTIDE SEQUENCE [LARGE SCALE GENOMIC DNA]</scope>
    <source>
        <strain evidence="6 7">Mu0083</strain>
    </source>
</reference>
<dbReference type="EMBL" id="OY726394">
    <property type="protein sequence ID" value="CAJ1501007.1"/>
    <property type="molecule type" value="Genomic_DNA"/>
</dbReference>
<evidence type="ECO:0000259" key="5">
    <source>
        <dbReference type="PROSITE" id="PS50893"/>
    </source>
</evidence>
<keyword evidence="2" id="KW-0813">Transport</keyword>
<dbReference type="PANTHER" id="PTHR42734">
    <property type="entry name" value="METAL TRANSPORT SYSTEM ATP-BINDING PROTEIN TM_0124-RELATED"/>
    <property type="match status" value="1"/>
</dbReference>
<sequence>MPDIGCLASAPGADQDLLIQFEGVSLSRGGRCLVGPLDWSVELDERWVIIGPNGAGKTSLLRIAAATEHPSSGVAYVLGERLGRVDTTELRSRIGLSSSSLAQRIPSDETVSDLVISAGYAVLGRWRETYDAVDRDRALDMLESLGAEHLADRTYGTLSEGERKRVLIARALMTDPELLLLDEPAAGLDLGGREELVARLGELAADPDAPALVLVTHHVEEIPIGFTHCLLLSEGRTVAAGLLGDVLTAENLSAAFGQSIALDVIDGRYFARRTRSRAAHRRRV</sequence>
<evidence type="ECO:0000256" key="4">
    <source>
        <dbReference type="ARBA" id="ARBA00022840"/>
    </source>
</evidence>
<keyword evidence="4 6" id="KW-0067">ATP-binding</keyword>
<dbReference type="PROSITE" id="PS50893">
    <property type="entry name" value="ABC_TRANSPORTER_2"/>
    <property type="match status" value="1"/>
</dbReference>
<dbReference type="InterPro" id="IPR027417">
    <property type="entry name" value="P-loop_NTPase"/>
</dbReference>
<feature type="domain" description="ABC transporter" evidence="5">
    <location>
        <begin position="19"/>
        <end position="259"/>
    </location>
</feature>
<keyword evidence="7" id="KW-1185">Reference proteome</keyword>